<reference evidence="2" key="1">
    <citation type="submission" date="2022-08" db="EMBL/GenBank/DDBJ databases">
        <title>A Global Phylogenomic Analysis of the Shiitake Genus Lentinula.</title>
        <authorList>
            <consortium name="DOE Joint Genome Institute"/>
            <person name="Sierra-Patev S."/>
            <person name="Min B."/>
            <person name="Naranjo-Ortiz M."/>
            <person name="Looney B."/>
            <person name="Konkel Z."/>
            <person name="Slot J.C."/>
            <person name="Sakamoto Y."/>
            <person name="Steenwyk J.L."/>
            <person name="Rokas A."/>
            <person name="Carro J."/>
            <person name="Camarero S."/>
            <person name="Ferreira P."/>
            <person name="Molpeceres G."/>
            <person name="Ruiz-Duenas F.J."/>
            <person name="Serrano A."/>
            <person name="Henrissat B."/>
            <person name="Drula E."/>
            <person name="Hughes K.W."/>
            <person name="Mata J.L."/>
            <person name="Ishikawa N.K."/>
            <person name="Vargas-Isla R."/>
            <person name="Ushijima S."/>
            <person name="Smith C.A."/>
            <person name="Ahrendt S."/>
            <person name="Andreopoulos W."/>
            <person name="He G."/>
            <person name="Labutti K."/>
            <person name="Lipzen A."/>
            <person name="Ng V."/>
            <person name="Riley R."/>
            <person name="Sandor L."/>
            <person name="Barry K."/>
            <person name="Martinez A.T."/>
            <person name="Xiao Y."/>
            <person name="Gibbons J.G."/>
            <person name="Terashima K."/>
            <person name="Grigoriev I.V."/>
            <person name="Hibbett D.S."/>
        </authorList>
    </citation>
    <scope>NUCLEOTIDE SEQUENCE</scope>
    <source>
        <strain evidence="2">RHP3577 ss4</strain>
    </source>
</reference>
<keyword evidence="3" id="KW-1185">Reference proteome</keyword>
<comment type="caution">
    <text evidence="2">The sequence shown here is derived from an EMBL/GenBank/DDBJ whole genome shotgun (WGS) entry which is preliminary data.</text>
</comment>
<organism evidence="2 3">
    <name type="scientific">Lentinula lateritia</name>
    <dbReference type="NCBI Taxonomy" id="40482"/>
    <lineage>
        <taxon>Eukaryota</taxon>
        <taxon>Fungi</taxon>
        <taxon>Dikarya</taxon>
        <taxon>Basidiomycota</taxon>
        <taxon>Agaricomycotina</taxon>
        <taxon>Agaricomycetes</taxon>
        <taxon>Agaricomycetidae</taxon>
        <taxon>Agaricales</taxon>
        <taxon>Marasmiineae</taxon>
        <taxon>Omphalotaceae</taxon>
        <taxon>Lentinula</taxon>
    </lineage>
</organism>
<gene>
    <name evidence="2" type="ORF">C8R41DRAFT_318576</name>
</gene>
<evidence type="ECO:0000313" key="3">
    <source>
        <dbReference type="Proteomes" id="UP001150217"/>
    </source>
</evidence>
<name>A0ABQ8VGU8_9AGAR</name>
<accession>A0ABQ8VGU8</accession>
<dbReference type="EMBL" id="JANVFT010000034">
    <property type="protein sequence ID" value="KAJ4494169.1"/>
    <property type="molecule type" value="Genomic_DNA"/>
</dbReference>
<feature type="signal peptide" evidence="1">
    <location>
        <begin position="1"/>
        <end position="17"/>
    </location>
</feature>
<protein>
    <recommendedName>
        <fullName evidence="4">Secreted protein</fullName>
    </recommendedName>
</protein>
<keyword evidence="1" id="KW-0732">Signal</keyword>
<evidence type="ECO:0000256" key="1">
    <source>
        <dbReference type="SAM" id="SignalP"/>
    </source>
</evidence>
<proteinExistence type="predicted"/>
<sequence length="89" mass="9600">MSYVGLHLSFHSSLALGHVVQVFCNPGKGFCSLVLGFDNPVLGFGNPFLGFSNSGKDLCSGLRLFRRSHILSFQHVCCDQCMSSDLACA</sequence>
<feature type="chain" id="PRO_5047206052" description="Secreted protein" evidence="1">
    <location>
        <begin position="18"/>
        <end position="89"/>
    </location>
</feature>
<evidence type="ECO:0000313" key="2">
    <source>
        <dbReference type="EMBL" id="KAJ4494169.1"/>
    </source>
</evidence>
<evidence type="ECO:0008006" key="4">
    <source>
        <dbReference type="Google" id="ProtNLM"/>
    </source>
</evidence>
<dbReference type="Proteomes" id="UP001150217">
    <property type="component" value="Unassembled WGS sequence"/>
</dbReference>